<feature type="transmembrane region" description="Helical" evidence="8">
    <location>
        <begin position="404"/>
        <end position="425"/>
    </location>
</feature>
<accession>A0A7X2Z438</accession>
<organism evidence="10 11">
    <name type="scientific">Paenibacillus woosongensis</name>
    <dbReference type="NCBI Taxonomy" id="307580"/>
    <lineage>
        <taxon>Bacteria</taxon>
        <taxon>Bacillati</taxon>
        <taxon>Bacillota</taxon>
        <taxon>Bacilli</taxon>
        <taxon>Bacillales</taxon>
        <taxon>Paenibacillaceae</taxon>
        <taxon>Paenibacillus</taxon>
    </lineage>
</organism>
<feature type="transmembrane region" description="Helical" evidence="8">
    <location>
        <begin position="349"/>
        <end position="372"/>
    </location>
</feature>
<feature type="domain" description="Glycosyltransferase RgtA/B/C/D-like" evidence="9">
    <location>
        <begin position="84"/>
        <end position="240"/>
    </location>
</feature>
<dbReference type="InterPro" id="IPR038731">
    <property type="entry name" value="RgtA/B/C-like"/>
</dbReference>
<proteinExistence type="predicted"/>
<comment type="caution">
    <text evidence="10">The sequence shown here is derived from an EMBL/GenBank/DDBJ whole genome shotgun (WGS) entry which is preliminary data.</text>
</comment>
<feature type="transmembrane region" description="Helical" evidence="8">
    <location>
        <begin position="132"/>
        <end position="150"/>
    </location>
</feature>
<feature type="transmembrane region" description="Helical" evidence="8">
    <location>
        <begin position="188"/>
        <end position="213"/>
    </location>
</feature>
<reference evidence="10 11" key="1">
    <citation type="submission" date="2019-11" db="EMBL/GenBank/DDBJ databases">
        <title>Draft genome sequences of five Paenibacillus species of dairy origin.</title>
        <authorList>
            <person name="Olajide A.M."/>
            <person name="Chen S."/>
            <person name="Lapointe G."/>
        </authorList>
    </citation>
    <scope>NUCLEOTIDE SEQUENCE [LARGE SCALE GENOMIC DNA]</scope>
    <source>
        <strain evidence="10 11">12CR55</strain>
    </source>
</reference>
<dbReference type="AlphaFoldDB" id="A0A7X2Z438"/>
<feature type="transmembrane region" description="Helical" evidence="8">
    <location>
        <begin position="156"/>
        <end position="176"/>
    </location>
</feature>
<feature type="transmembrane region" description="Helical" evidence="8">
    <location>
        <begin position="24"/>
        <end position="40"/>
    </location>
</feature>
<feature type="transmembrane region" description="Helical" evidence="8">
    <location>
        <begin position="80"/>
        <end position="98"/>
    </location>
</feature>
<evidence type="ECO:0000256" key="1">
    <source>
        <dbReference type="ARBA" id="ARBA00004651"/>
    </source>
</evidence>
<dbReference type="GO" id="GO:0016763">
    <property type="term" value="F:pentosyltransferase activity"/>
    <property type="evidence" value="ECO:0007669"/>
    <property type="project" value="TreeGrafter"/>
</dbReference>
<feature type="transmembrane region" description="Helical" evidence="8">
    <location>
        <begin position="325"/>
        <end position="343"/>
    </location>
</feature>
<evidence type="ECO:0000256" key="8">
    <source>
        <dbReference type="SAM" id="Phobius"/>
    </source>
</evidence>
<evidence type="ECO:0000256" key="5">
    <source>
        <dbReference type="ARBA" id="ARBA00022692"/>
    </source>
</evidence>
<evidence type="ECO:0000256" key="3">
    <source>
        <dbReference type="ARBA" id="ARBA00022676"/>
    </source>
</evidence>
<dbReference type="OrthoDB" id="136232at2"/>
<keyword evidence="3" id="KW-0328">Glycosyltransferase</keyword>
<dbReference type="EMBL" id="WNZW01000010">
    <property type="protein sequence ID" value="MUG47193.1"/>
    <property type="molecule type" value="Genomic_DNA"/>
</dbReference>
<protein>
    <recommendedName>
        <fullName evidence="9">Glycosyltransferase RgtA/B/C/D-like domain-containing protein</fullName>
    </recommendedName>
</protein>
<evidence type="ECO:0000256" key="4">
    <source>
        <dbReference type="ARBA" id="ARBA00022679"/>
    </source>
</evidence>
<comment type="subcellular location">
    <subcellularLocation>
        <location evidence="1">Cell membrane</location>
        <topology evidence="1">Multi-pass membrane protein</topology>
    </subcellularLocation>
</comment>
<name>A0A7X2Z438_9BACL</name>
<gene>
    <name evidence="10" type="ORF">GNP95_19690</name>
</gene>
<evidence type="ECO:0000313" key="10">
    <source>
        <dbReference type="EMBL" id="MUG47193.1"/>
    </source>
</evidence>
<keyword evidence="7 8" id="KW-0472">Membrane</keyword>
<keyword evidence="5 8" id="KW-0812">Transmembrane</keyword>
<sequence length="445" mass="51822">MILLVSKEMISLMKIKMLLGKNQYLIYIVLGIAFILRNYTMAKYGIGMTINSDDQGYINSAKDLLQTGVFSYHQKGTPTVHIMPGFTIFLATIFYVFGSADLGLYVTKTFMMLFGMASIYGIYLIGKYLHNVWTGLLSALIFSLSVPHIVTDNLVMTEAPFTACFIFFVYFSMLHVKFKLRRHFYCLLAFYVICLFLRPTVALMPFVLLIYYLTKKYPWKLMIRYAAIAFITLILLLTPWWIRNYIHFNDFIPLSGSSGDPLLLGTFQGEGYPNNESYDDVIIKVKEVMPVQDAYYELKYEEIFAKERMRVWWETNPSSMIKSYLLLKPILFWKDTFYWIPIFNITGDFVALFQKISLGIGFSGLLISLFSLKNKRSEIFFIFLFILYFTVINSYYFAYARYNLPLMPFVYLGSSIFISFIIYHISNFAVKLKMKYAVHIEEGAN</sequence>
<dbReference type="GO" id="GO:0009103">
    <property type="term" value="P:lipopolysaccharide biosynthetic process"/>
    <property type="evidence" value="ECO:0007669"/>
    <property type="project" value="UniProtKB-ARBA"/>
</dbReference>
<evidence type="ECO:0000313" key="11">
    <source>
        <dbReference type="Proteomes" id="UP000447876"/>
    </source>
</evidence>
<dbReference type="PANTHER" id="PTHR33908:SF11">
    <property type="entry name" value="MEMBRANE PROTEIN"/>
    <property type="match status" value="1"/>
</dbReference>
<feature type="transmembrane region" description="Helical" evidence="8">
    <location>
        <begin position="225"/>
        <end position="242"/>
    </location>
</feature>
<dbReference type="Pfam" id="PF13231">
    <property type="entry name" value="PMT_2"/>
    <property type="match status" value="1"/>
</dbReference>
<keyword evidence="2" id="KW-1003">Cell membrane</keyword>
<dbReference type="InterPro" id="IPR050297">
    <property type="entry name" value="LipidA_mod_glycosyltrf_83"/>
</dbReference>
<evidence type="ECO:0000256" key="7">
    <source>
        <dbReference type="ARBA" id="ARBA00023136"/>
    </source>
</evidence>
<dbReference type="PANTHER" id="PTHR33908">
    <property type="entry name" value="MANNOSYLTRANSFERASE YKCB-RELATED"/>
    <property type="match status" value="1"/>
</dbReference>
<dbReference type="Proteomes" id="UP000447876">
    <property type="component" value="Unassembled WGS sequence"/>
</dbReference>
<feature type="transmembrane region" description="Helical" evidence="8">
    <location>
        <begin position="379"/>
        <end position="398"/>
    </location>
</feature>
<keyword evidence="6 8" id="KW-1133">Transmembrane helix</keyword>
<keyword evidence="4" id="KW-0808">Transferase</keyword>
<evidence type="ECO:0000256" key="2">
    <source>
        <dbReference type="ARBA" id="ARBA00022475"/>
    </source>
</evidence>
<evidence type="ECO:0000259" key="9">
    <source>
        <dbReference type="Pfam" id="PF13231"/>
    </source>
</evidence>
<dbReference type="GO" id="GO:0005886">
    <property type="term" value="C:plasma membrane"/>
    <property type="evidence" value="ECO:0007669"/>
    <property type="project" value="UniProtKB-SubCell"/>
</dbReference>
<evidence type="ECO:0000256" key="6">
    <source>
        <dbReference type="ARBA" id="ARBA00022989"/>
    </source>
</evidence>